<evidence type="ECO:0000313" key="3">
    <source>
        <dbReference type="Proteomes" id="UP000326532"/>
    </source>
</evidence>
<organism evidence="2 3">
    <name type="scientific">Aspergillus parasiticus</name>
    <dbReference type="NCBI Taxonomy" id="5067"/>
    <lineage>
        <taxon>Eukaryota</taxon>
        <taxon>Fungi</taxon>
        <taxon>Dikarya</taxon>
        <taxon>Ascomycota</taxon>
        <taxon>Pezizomycotina</taxon>
        <taxon>Eurotiomycetes</taxon>
        <taxon>Eurotiomycetidae</taxon>
        <taxon>Eurotiales</taxon>
        <taxon>Aspergillaceae</taxon>
        <taxon>Aspergillus</taxon>
        <taxon>Aspergillus subgen. Circumdati</taxon>
    </lineage>
</organism>
<evidence type="ECO:0000256" key="1">
    <source>
        <dbReference type="SAM" id="MobiDB-lite"/>
    </source>
</evidence>
<name>A0A5N6DCN1_ASPPA</name>
<accession>A0A5N6DCN1</accession>
<gene>
    <name evidence="2" type="ORF">BDV34DRAFT_200306</name>
</gene>
<dbReference type="VEuPathDB" id="FungiDB:BDV34DRAFT_200306"/>
<feature type="compositionally biased region" description="Polar residues" evidence="1">
    <location>
        <begin position="19"/>
        <end position="29"/>
    </location>
</feature>
<feature type="region of interest" description="Disordered" evidence="1">
    <location>
        <begin position="1"/>
        <end position="107"/>
    </location>
</feature>
<feature type="compositionally biased region" description="Basic residues" evidence="1">
    <location>
        <begin position="66"/>
        <end position="76"/>
    </location>
</feature>
<reference evidence="2 3" key="1">
    <citation type="submission" date="2019-04" db="EMBL/GenBank/DDBJ databases">
        <title>Fungal friends and foes A comparative genomics study of 23 Aspergillus species from section Flavi.</title>
        <authorList>
            <consortium name="DOE Joint Genome Institute"/>
            <person name="Kjaerbolling I."/>
            <person name="Vesth T.C."/>
            <person name="Frisvad J.C."/>
            <person name="Nybo J.L."/>
            <person name="Theobald S."/>
            <person name="Kildgaard S."/>
            <person name="Petersen T.I."/>
            <person name="Kuo A."/>
            <person name="Sato A."/>
            <person name="Lyhne E.K."/>
            <person name="Kogle M.E."/>
            <person name="Wiebenga A."/>
            <person name="Kun R.S."/>
            <person name="Lubbers R.J."/>
            <person name="Makela M.R."/>
            <person name="Barry K."/>
            <person name="Chovatia M."/>
            <person name="Clum A."/>
            <person name="Daum C."/>
            <person name="Haridas S."/>
            <person name="He G."/>
            <person name="LaButti K."/>
            <person name="Lipzen A."/>
            <person name="Mondo S."/>
            <person name="Pangilinan J."/>
            <person name="Riley R."/>
            <person name="Salamov A."/>
            <person name="Simmons B.A."/>
            <person name="Magnuson J.K."/>
            <person name="Henrissat B."/>
            <person name="Mortensen U.H."/>
            <person name="Larsen T.O."/>
            <person name="De vries R.P."/>
            <person name="Grigoriev I.V."/>
            <person name="Machida M."/>
            <person name="Baker S.E."/>
            <person name="Andersen M.R."/>
        </authorList>
    </citation>
    <scope>NUCLEOTIDE SEQUENCE [LARGE SCALE GENOMIC DNA]</scope>
    <source>
        <strain evidence="2 3">CBS 117618</strain>
    </source>
</reference>
<sequence length="107" mass="11702">MPPTETPTETPTGSPPGSVTRTQPSSSSEEGVKPTTTVPTVPPTETPEDDPPGDGPPLKTTLVKRAYPRWHVKGGKHWNFTKPKTGKKPKTTGRPFEPHYDEDEDEE</sequence>
<proteinExistence type="predicted"/>
<protein>
    <submittedName>
        <fullName evidence="2">Uncharacterized protein</fullName>
    </submittedName>
</protein>
<evidence type="ECO:0000313" key="2">
    <source>
        <dbReference type="EMBL" id="KAB8202767.1"/>
    </source>
</evidence>
<keyword evidence="3" id="KW-1185">Reference proteome</keyword>
<feature type="compositionally biased region" description="Low complexity" evidence="1">
    <location>
        <begin position="1"/>
        <end position="18"/>
    </location>
</feature>
<dbReference type="EMBL" id="ML734999">
    <property type="protein sequence ID" value="KAB8202767.1"/>
    <property type="molecule type" value="Genomic_DNA"/>
</dbReference>
<dbReference type="AlphaFoldDB" id="A0A5N6DCN1"/>
<dbReference type="Proteomes" id="UP000326532">
    <property type="component" value="Unassembled WGS sequence"/>
</dbReference>